<dbReference type="InterPro" id="IPR030378">
    <property type="entry name" value="G_CP_dom"/>
</dbReference>
<comment type="similarity">
    <text evidence="8">Belongs to the TRAFAC class YlqF/YawG GTPase family. MTG1 subfamily.</text>
</comment>
<organism evidence="11 12">
    <name type="scientific">Methylophaga aminisulfidivorans MP</name>
    <dbReference type="NCBI Taxonomy" id="1026882"/>
    <lineage>
        <taxon>Bacteria</taxon>
        <taxon>Pseudomonadati</taxon>
        <taxon>Pseudomonadota</taxon>
        <taxon>Gammaproteobacteria</taxon>
        <taxon>Thiotrichales</taxon>
        <taxon>Piscirickettsiaceae</taxon>
        <taxon>Methylophaga</taxon>
    </lineage>
</organism>
<evidence type="ECO:0000256" key="5">
    <source>
        <dbReference type="ARBA" id="ARBA00022801"/>
    </source>
</evidence>
<evidence type="ECO:0000313" key="11">
    <source>
        <dbReference type="EMBL" id="EGL53685.1"/>
    </source>
</evidence>
<dbReference type="Gene3D" id="1.10.1580.10">
    <property type="match status" value="1"/>
</dbReference>
<proteinExistence type="inferred from homology"/>
<dbReference type="InterPro" id="IPR027417">
    <property type="entry name" value="P-loop_NTPase"/>
</dbReference>
<evidence type="ECO:0000256" key="6">
    <source>
        <dbReference type="ARBA" id="ARBA00022884"/>
    </source>
</evidence>
<comment type="function">
    <text evidence="8">Required for a late step of 50S ribosomal subunit assembly. Has GTPase activity.</text>
</comment>
<evidence type="ECO:0000256" key="8">
    <source>
        <dbReference type="PIRNR" id="PIRNR006230"/>
    </source>
</evidence>
<dbReference type="eggNOG" id="COG1161">
    <property type="taxonomic scope" value="Bacteria"/>
</dbReference>
<dbReference type="GO" id="GO:0006412">
    <property type="term" value="P:translation"/>
    <property type="evidence" value="ECO:0007669"/>
    <property type="project" value="TreeGrafter"/>
</dbReference>
<evidence type="ECO:0000256" key="3">
    <source>
        <dbReference type="ARBA" id="ARBA00022490"/>
    </source>
</evidence>
<dbReference type="InterPro" id="IPR019991">
    <property type="entry name" value="GTP-bd_ribosome_bgen"/>
</dbReference>
<dbReference type="Gene3D" id="3.40.50.300">
    <property type="entry name" value="P-loop containing nucleotide triphosphate hydrolases"/>
    <property type="match status" value="1"/>
</dbReference>
<evidence type="ECO:0000256" key="2">
    <source>
        <dbReference type="ARBA" id="ARBA00014898"/>
    </source>
</evidence>
<dbReference type="SUPFAM" id="SSF52540">
    <property type="entry name" value="P-loop containing nucleoside triphosphate hydrolases"/>
    <property type="match status" value="1"/>
</dbReference>
<keyword evidence="5" id="KW-0378">Hydrolase</keyword>
<dbReference type="InterPro" id="IPR023179">
    <property type="entry name" value="GTP-bd_ortho_bundle_sf"/>
</dbReference>
<sequence>MLSNIYRSEKGTLMAIQWYPGHMHKASKEMREILPQVDLIIEVLDARIPFSSQNPMLAEIRKDKPCIKLLNKHDLADVTITERWQQYFEQENHTKTLTMVAQQQEGIADLLTLCRKMVPAKAEAGRPINTMIMGIPNVGKSTLINSLAGRQIAKTGNEPAITKMQQRIRLEQGVVLHDTPGVLWPNLENPHGGYRLAVTGAIKETAIDNDDIALYAIEYLMQAYPEQLKQRFGLDTLTEYPLENMEAIGIKRGCLRSGGKVDLDRTAKIILTEIRAGMLGRITWETPQMIEAEWQQVLIVREEKAAKKAERKKNRKNK</sequence>
<dbReference type="GO" id="GO:0005525">
    <property type="term" value="F:GTP binding"/>
    <property type="evidence" value="ECO:0007669"/>
    <property type="project" value="UniProtKB-KW"/>
</dbReference>
<dbReference type="GO" id="GO:0003723">
    <property type="term" value="F:RNA binding"/>
    <property type="evidence" value="ECO:0007669"/>
    <property type="project" value="UniProtKB-KW"/>
</dbReference>
<accession>F5T290</accession>
<dbReference type="PROSITE" id="PS51721">
    <property type="entry name" value="G_CP"/>
    <property type="match status" value="1"/>
</dbReference>
<evidence type="ECO:0000256" key="1">
    <source>
        <dbReference type="ARBA" id="ARBA00004496"/>
    </source>
</evidence>
<dbReference type="GO" id="GO:0005737">
    <property type="term" value="C:cytoplasm"/>
    <property type="evidence" value="ECO:0007669"/>
    <property type="project" value="UniProtKB-SubCell"/>
</dbReference>
<comment type="caution">
    <text evidence="11">The sequence shown here is derived from an EMBL/GenBank/DDBJ whole genome shotgun (WGS) entry which is preliminary data.</text>
</comment>
<dbReference type="STRING" id="1026882.MAMP_01537"/>
<feature type="binding site" evidence="9">
    <location>
        <begin position="137"/>
        <end position="142"/>
    </location>
    <ligand>
        <name>GTP</name>
        <dbReference type="ChEBI" id="CHEBI:37565"/>
    </ligand>
</feature>
<evidence type="ECO:0000256" key="4">
    <source>
        <dbReference type="ARBA" id="ARBA00022741"/>
    </source>
</evidence>
<dbReference type="EMBL" id="AFIG01000003">
    <property type="protein sequence ID" value="EGL53685.1"/>
    <property type="molecule type" value="Genomic_DNA"/>
</dbReference>
<keyword evidence="6" id="KW-0694">RNA-binding</keyword>
<keyword evidence="12" id="KW-1185">Reference proteome</keyword>
<feature type="binding site" evidence="9">
    <location>
        <begin position="71"/>
        <end position="74"/>
    </location>
    <ligand>
        <name>GTP</name>
        <dbReference type="ChEBI" id="CHEBI:37565"/>
    </ligand>
</feature>
<protein>
    <recommendedName>
        <fullName evidence="2 8">Ribosome biogenesis GTPase A</fullName>
    </recommendedName>
</protein>
<dbReference type="FunFam" id="3.40.50.300:FF:000590">
    <property type="entry name" value="Ribosome biogenesis GTPase A"/>
    <property type="match status" value="1"/>
</dbReference>
<dbReference type="GO" id="GO:0003924">
    <property type="term" value="F:GTPase activity"/>
    <property type="evidence" value="ECO:0007669"/>
    <property type="project" value="TreeGrafter"/>
</dbReference>
<feature type="domain" description="CP-type G" evidence="10">
    <location>
        <begin position="27"/>
        <end position="185"/>
    </location>
</feature>
<dbReference type="PANTHER" id="PTHR45782">
    <property type="entry name" value="MITOCHONDRIAL RIBOSOME-ASSOCIATED GTPASE 1"/>
    <property type="match status" value="1"/>
</dbReference>
<evidence type="ECO:0000259" key="10">
    <source>
        <dbReference type="PROSITE" id="PS51721"/>
    </source>
</evidence>
<dbReference type="FunFam" id="1.10.1580.10:FF:000003">
    <property type="entry name" value="Ribosome biogenesis GTPase A"/>
    <property type="match status" value="1"/>
</dbReference>
<dbReference type="AlphaFoldDB" id="F5T290"/>
<name>F5T290_9GAMM</name>
<keyword evidence="7 8" id="KW-0342">GTP-binding</keyword>
<evidence type="ECO:0000313" key="12">
    <source>
        <dbReference type="Proteomes" id="UP000003544"/>
    </source>
</evidence>
<dbReference type="InterPro" id="IPR006073">
    <property type="entry name" value="GTP-bd"/>
</dbReference>
<gene>
    <name evidence="11" type="ORF">MAMP_01537</name>
</gene>
<keyword evidence="4 8" id="KW-0547">Nucleotide-binding</keyword>
<reference evidence="11 12" key="1">
    <citation type="journal article" date="2011" name="J. Bacteriol.">
        <title>Draft genome sequence of Methylophaga aminisulfidivorans MP T.</title>
        <authorList>
            <person name="Han G.H."/>
            <person name="Kim W."/>
            <person name="Chun J."/>
            <person name="Kim S.W."/>
        </authorList>
    </citation>
    <scope>NUCLEOTIDE SEQUENCE [LARGE SCALE GENOMIC DNA]</scope>
    <source>
        <strain evidence="12">MP(T)</strain>
    </source>
</reference>
<dbReference type="Pfam" id="PF01926">
    <property type="entry name" value="MMR_HSR1"/>
    <property type="match status" value="1"/>
</dbReference>
<dbReference type="InterPro" id="IPR016478">
    <property type="entry name" value="GTPase_MTG1"/>
</dbReference>
<dbReference type="CDD" id="cd01856">
    <property type="entry name" value="YlqF"/>
    <property type="match status" value="1"/>
</dbReference>
<keyword evidence="3 8" id="KW-0963">Cytoplasm</keyword>
<evidence type="ECO:0000256" key="9">
    <source>
        <dbReference type="PIRSR" id="PIRSR006230-1"/>
    </source>
</evidence>
<comment type="subcellular location">
    <subcellularLocation>
        <location evidence="1 8">Cytoplasm</location>
    </subcellularLocation>
</comment>
<dbReference type="Proteomes" id="UP000003544">
    <property type="component" value="Unassembled WGS sequence"/>
</dbReference>
<evidence type="ECO:0000256" key="7">
    <source>
        <dbReference type="ARBA" id="ARBA00023134"/>
    </source>
</evidence>
<dbReference type="PIRSF" id="PIRSF006230">
    <property type="entry name" value="MG442"/>
    <property type="match status" value="1"/>
</dbReference>
<feature type="binding site" evidence="9">
    <location>
        <position position="181"/>
    </location>
    <ligand>
        <name>GTP</name>
        <dbReference type="ChEBI" id="CHEBI:37565"/>
    </ligand>
</feature>
<dbReference type="NCBIfam" id="TIGR03596">
    <property type="entry name" value="GTPase_YlqF"/>
    <property type="match status" value="1"/>
</dbReference>
<dbReference type="PANTHER" id="PTHR45782:SF4">
    <property type="entry name" value="MITOCHONDRIAL RIBOSOME-ASSOCIATED GTPASE 1"/>
    <property type="match status" value="1"/>
</dbReference>